<feature type="transmembrane region" description="Helical" evidence="7">
    <location>
        <begin position="354"/>
        <end position="375"/>
    </location>
</feature>
<evidence type="ECO:0000256" key="4">
    <source>
        <dbReference type="ARBA" id="ARBA00022692"/>
    </source>
</evidence>
<dbReference type="Pfam" id="PF07690">
    <property type="entry name" value="MFS_1"/>
    <property type="match status" value="1"/>
</dbReference>
<keyword evidence="11" id="KW-1185">Reference proteome</keyword>
<evidence type="ECO:0000313" key="11">
    <source>
        <dbReference type="Proteomes" id="UP001260980"/>
    </source>
</evidence>
<dbReference type="Gene3D" id="1.20.1250.20">
    <property type="entry name" value="MFS general substrate transporter like domains"/>
    <property type="match status" value="1"/>
</dbReference>
<dbReference type="InterPro" id="IPR005829">
    <property type="entry name" value="Sugar_transporter_CS"/>
</dbReference>
<feature type="chain" id="PRO_5045529108" evidence="8">
    <location>
        <begin position="24"/>
        <end position="388"/>
    </location>
</feature>
<feature type="transmembrane region" description="Helical" evidence="7">
    <location>
        <begin position="72"/>
        <end position="90"/>
    </location>
</feature>
<feature type="signal peptide" evidence="8">
    <location>
        <begin position="1"/>
        <end position="23"/>
    </location>
</feature>
<reference evidence="10 11" key="1">
    <citation type="submission" date="2023-10" db="EMBL/GenBank/DDBJ databases">
        <title>Paenibacillus strain PFR10 Genome sequencing and assembly.</title>
        <authorList>
            <person name="Kim I."/>
        </authorList>
    </citation>
    <scope>NUCLEOTIDE SEQUENCE [LARGE SCALE GENOMIC DNA]</scope>
    <source>
        <strain evidence="10 11">PFR10</strain>
    </source>
</reference>
<comment type="caution">
    <text evidence="10">The sequence shown here is derived from an EMBL/GenBank/DDBJ whole genome shotgun (WGS) entry which is preliminary data.</text>
</comment>
<keyword evidence="5 7" id="KW-1133">Transmembrane helix</keyword>
<dbReference type="PANTHER" id="PTHR43124">
    <property type="entry name" value="PURINE EFFLUX PUMP PBUE"/>
    <property type="match status" value="1"/>
</dbReference>
<feature type="transmembrane region" description="Helical" evidence="7">
    <location>
        <begin position="161"/>
        <end position="178"/>
    </location>
</feature>
<accession>A0ABU3R5F6</accession>
<dbReference type="InterPro" id="IPR020846">
    <property type="entry name" value="MFS_dom"/>
</dbReference>
<keyword evidence="2" id="KW-0813">Transport</keyword>
<keyword evidence="4 7" id="KW-0812">Transmembrane</keyword>
<feature type="transmembrane region" description="Helical" evidence="7">
    <location>
        <begin position="137"/>
        <end position="155"/>
    </location>
</feature>
<evidence type="ECO:0000256" key="8">
    <source>
        <dbReference type="SAM" id="SignalP"/>
    </source>
</evidence>
<sequence>MKLSVRISLLSMAVTTTFGTMMAAPAVKPLAVAFPGTNALLVQWVVTISSLFILPTLFMAGNLGRRFSRKKILIAGLLMYIIGGVGPAFMNSFEMILAFRALLGLSIGLISPTFNALIAENFQGKERSRMNGIQTSINGIGGAIFLSFGGIIASFGWRDVFLTYLYAVVLFLLVIAFLPKFPPIQSEVVAKGTAKLPKFFFAVAAAAGLHSMMFTLIPTNLSLYLSNNGIGTVASVGYLTAFALVGVFVGGLAVTRLSSMLKKRLVPLDLAVMAGGFLLIGSAHTVWTVAVAVFMIGLAEGMLFPLSFIKTAEIVPKLSLTSAISLMLACVYACQFLSPLFVKGIEQLLHTDSTRGVFMAIAAALAVSAVIYMPIARMRKNGAVQSIS</sequence>
<evidence type="ECO:0000256" key="3">
    <source>
        <dbReference type="ARBA" id="ARBA00022475"/>
    </source>
</evidence>
<dbReference type="InterPro" id="IPR050189">
    <property type="entry name" value="MFS_Efflux_Transporters"/>
</dbReference>
<feature type="transmembrane region" description="Helical" evidence="7">
    <location>
        <begin position="96"/>
        <end position="117"/>
    </location>
</feature>
<evidence type="ECO:0000256" key="2">
    <source>
        <dbReference type="ARBA" id="ARBA00022448"/>
    </source>
</evidence>
<organism evidence="10 11">
    <name type="scientific">Paenibacillus violae</name>
    <dbReference type="NCBI Taxonomy" id="3077234"/>
    <lineage>
        <taxon>Bacteria</taxon>
        <taxon>Bacillati</taxon>
        <taxon>Bacillota</taxon>
        <taxon>Bacilli</taxon>
        <taxon>Bacillales</taxon>
        <taxon>Paenibacillaceae</taxon>
        <taxon>Paenibacillus</taxon>
    </lineage>
</organism>
<evidence type="ECO:0000313" key="10">
    <source>
        <dbReference type="EMBL" id="MDU0199499.1"/>
    </source>
</evidence>
<feature type="transmembrane region" description="Helical" evidence="7">
    <location>
        <begin position="289"/>
        <end position="308"/>
    </location>
</feature>
<comment type="subcellular location">
    <subcellularLocation>
        <location evidence="1">Cell membrane</location>
        <topology evidence="1">Multi-pass membrane protein</topology>
    </subcellularLocation>
</comment>
<dbReference type="InterPro" id="IPR036259">
    <property type="entry name" value="MFS_trans_sf"/>
</dbReference>
<evidence type="ECO:0000256" key="1">
    <source>
        <dbReference type="ARBA" id="ARBA00004651"/>
    </source>
</evidence>
<keyword evidence="8" id="KW-0732">Signal</keyword>
<gene>
    <name evidence="10" type="ORF">RQP52_00290</name>
</gene>
<evidence type="ECO:0000256" key="5">
    <source>
        <dbReference type="ARBA" id="ARBA00022989"/>
    </source>
</evidence>
<evidence type="ECO:0000259" key="9">
    <source>
        <dbReference type="PROSITE" id="PS50850"/>
    </source>
</evidence>
<feature type="transmembrane region" description="Helical" evidence="7">
    <location>
        <begin position="229"/>
        <end position="253"/>
    </location>
</feature>
<keyword evidence="6 7" id="KW-0472">Membrane</keyword>
<evidence type="ECO:0000256" key="7">
    <source>
        <dbReference type="SAM" id="Phobius"/>
    </source>
</evidence>
<feature type="domain" description="Major facilitator superfamily (MFS) profile" evidence="9">
    <location>
        <begin position="1"/>
        <end position="380"/>
    </location>
</feature>
<feature type="transmembrane region" description="Helical" evidence="7">
    <location>
        <begin position="320"/>
        <end position="342"/>
    </location>
</feature>
<proteinExistence type="predicted"/>
<dbReference type="CDD" id="cd17473">
    <property type="entry name" value="MFS_arabinose_efflux_permease_like"/>
    <property type="match status" value="1"/>
</dbReference>
<dbReference type="RefSeq" id="WP_315948693.1">
    <property type="nucleotide sequence ID" value="NZ_JAWCUD010000001.1"/>
</dbReference>
<feature type="transmembrane region" description="Helical" evidence="7">
    <location>
        <begin position="265"/>
        <end position="283"/>
    </location>
</feature>
<keyword evidence="3" id="KW-1003">Cell membrane</keyword>
<dbReference type="EMBL" id="JAWCUD010000001">
    <property type="protein sequence ID" value="MDU0199499.1"/>
    <property type="molecule type" value="Genomic_DNA"/>
</dbReference>
<dbReference type="PANTHER" id="PTHR43124:SF3">
    <property type="entry name" value="CHLORAMPHENICOL EFFLUX PUMP RV0191"/>
    <property type="match status" value="1"/>
</dbReference>
<dbReference type="Proteomes" id="UP001260980">
    <property type="component" value="Unassembled WGS sequence"/>
</dbReference>
<dbReference type="PROSITE" id="PS00217">
    <property type="entry name" value="SUGAR_TRANSPORT_2"/>
    <property type="match status" value="1"/>
</dbReference>
<protein>
    <submittedName>
        <fullName evidence="10">MFS transporter</fullName>
    </submittedName>
</protein>
<dbReference type="SUPFAM" id="SSF103473">
    <property type="entry name" value="MFS general substrate transporter"/>
    <property type="match status" value="1"/>
</dbReference>
<name>A0ABU3R5F6_9BACL</name>
<dbReference type="PROSITE" id="PS50850">
    <property type="entry name" value="MFS"/>
    <property type="match status" value="1"/>
</dbReference>
<evidence type="ECO:0000256" key="6">
    <source>
        <dbReference type="ARBA" id="ARBA00023136"/>
    </source>
</evidence>
<dbReference type="InterPro" id="IPR011701">
    <property type="entry name" value="MFS"/>
</dbReference>
<feature type="transmembrane region" description="Helical" evidence="7">
    <location>
        <begin position="39"/>
        <end position="60"/>
    </location>
</feature>
<feature type="transmembrane region" description="Helical" evidence="7">
    <location>
        <begin position="199"/>
        <end position="217"/>
    </location>
</feature>